<dbReference type="Pfam" id="PF02518">
    <property type="entry name" value="HATPase_c"/>
    <property type="match status" value="1"/>
</dbReference>
<keyword evidence="11" id="KW-0902">Two-component regulatory system</keyword>
<dbReference type="Pfam" id="PF00072">
    <property type="entry name" value="Response_reg"/>
    <property type="match status" value="1"/>
</dbReference>
<feature type="domain" description="Histidine kinase" evidence="17">
    <location>
        <begin position="302"/>
        <end position="525"/>
    </location>
</feature>
<evidence type="ECO:0000259" key="17">
    <source>
        <dbReference type="PROSITE" id="PS50109"/>
    </source>
</evidence>
<dbReference type="SUPFAM" id="SSF55874">
    <property type="entry name" value="ATPase domain of HSP90 chaperone/DNA topoisomerase II/histidine kinase"/>
    <property type="match status" value="1"/>
</dbReference>
<dbReference type="RefSeq" id="WP_269124637.1">
    <property type="nucleotide sequence ID" value="NZ_JAPUBN010000013.1"/>
</dbReference>
<evidence type="ECO:0000256" key="12">
    <source>
        <dbReference type="ARBA" id="ARBA00023136"/>
    </source>
</evidence>
<feature type="domain" description="Response regulatory" evidence="18">
    <location>
        <begin position="676"/>
        <end position="792"/>
    </location>
</feature>
<dbReference type="EMBL" id="JAPUBN010000013">
    <property type="protein sequence ID" value="MCZ2721677.1"/>
    <property type="molecule type" value="Genomic_DNA"/>
</dbReference>
<feature type="modified residue" description="4-aspartylphosphate" evidence="14">
    <location>
        <position position="725"/>
    </location>
</feature>
<evidence type="ECO:0000256" key="3">
    <source>
        <dbReference type="ARBA" id="ARBA00012438"/>
    </source>
</evidence>
<dbReference type="InterPro" id="IPR036097">
    <property type="entry name" value="HisK_dim/P_sf"/>
</dbReference>
<organism evidence="20 21">
    <name type="scientific">Marinomonas phaeophyticola</name>
    <dbReference type="NCBI Taxonomy" id="3004091"/>
    <lineage>
        <taxon>Bacteria</taxon>
        <taxon>Pseudomonadati</taxon>
        <taxon>Pseudomonadota</taxon>
        <taxon>Gammaproteobacteria</taxon>
        <taxon>Oceanospirillales</taxon>
        <taxon>Oceanospirillaceae</taxon>
        <taxon>Marinomonas</taxon>
    </lineage>
</organism>
<dbReference type="CDD" id="cd17546">
    <property type="entry name" value="REC_hyHK_CKI1_RcsC-like"/>
    <property type="match status" value="1"/>
</dbReference>
<gene>
    <name evidence="20" type="ORF">O1D97_08420</name>
</gene>
<dbReference type="InterPro" id="IPR003594">
    <property type="entry name" value="HATPase_dom"/>
</dbReference>
<reference evidence="20" key="1">
    <citation type="submission" date="2022-12" db="EMBL/GenBank/DDBJ databases">
        <title>Marinomonas 15G1-11 sp. nov, isolated from marine algae.</title>
        <authorList>
            <person name="Butt M."/>
            <person name="Choi D.G."/>
            <person name="Kim J.M."/>
            <person name="Lee J.K."/>
            <person name="Baek J.H."/>
            <person name="Jeon C.O."/>
        </authorList>
    </citation>
    <scope>NUCLEOTIDE SEQUENCE</scope>
    <source>
        <strain evidence="20">15G1-11</strain>
    </source>
</reference>
<evidence type="ECO:0000256" key="4">
    <source>
        <dbReference type="ARBA" id="ARBA00022475"/>
    </source>
</evidence>
<feature type="transmembrane region" description="Helical" evidence="16">
    <location>
        <begin position="15"/>
        <end position="35"/>
    </location>
</feature>
<accession>A0ABT4JTE8</accession>
<dbReference type="PANTHER" id="PTHR45339:SF1">
    <property type="entry name" value="HYBRID SIGNAL TRANSDUCTION HISTIDINE KINASE J"/>
    <property type="match status" value="1"/>
</dbReference>
<keyword evidence="5" id="KW-0997">Cell inner membrane</keyword>
<feature type="domain" description="HPt" evidence="19">
    <location>
        <begin position="820"/>
        <end position="910"/>
    </location>
</feature>
<evidence type="ECO:0000256" key="13">
    <source>
        <dbReference type="PROSITE-ProRule" id="PRU00110"/>
    </source>
</evidence>
<dbReference type="InterPro" id="IPR036641">
    <property type="entry name" value="HPT_dom_sf"/>
</dbReference>
<evidence type="ECO:0000259" key="18">
    <source>
        <dbReference type="PROSITE" id="PS50110"/>
    </source>
</evidence>
<dbReference type="InterPro" id="IPR011006">
    <property type="entry name" value="CheY-like_superfamily"/>
</dbReference>
<dbReference type="Pfam" id="PF00512">
    <property type="entry name" value="HisKA"/>
    <property type="match status" value="1"/>
</dbReference>
<dbReference type="PANTHER" id="PTHR45339">
    <property type="entry name" value="HYBRID SIGNAL TRANSDUCTION HISTIDINE KINASE J"/>
    <property type="match status" value="1"/>
</dbReference>
<evidence type="ECO:0000256" key="14">
    <source>
        <dbReference type="PROSITE-ProRule" id="PRU00169"/>
    </source>
</evidence>
<dbReference type="InterPro" id="IPR001789">
    <property type="entry name" value="Sig_transdc_resp-reg_receiver"/>
</dbReference>
<evidence type="ECO:0000313" key="21">
    <source>
        <dbReference type="Proteomes" id="UP001149719"/>
    </source>
</evidence>
<dbReference type="SUPFAM" id="SSF47384">
    <property type="entry name" value="Homodimeric domain of signal transducing histidine kinase"/>
    <property type="match status" value="1"/>
</dbReference>
<keyword evidence="10 16" id="KW-1133">Transmembrane helix</keyword>
<evidence type="ECO:0000256" key="16">
    <source>
        <dbReference type="SAM" id="Phobius"/>
    </source>
</evidence>
<evidence type="ECO:0000259" key="19">
    <source>
        <dbReference type="PROSITE" id="PS50894"/>
    </source>
</evidence>
<dbReference type="Proteomes" id="UP001149719">
    <property type="component" value="Unassembled WGS sequence"/>
</dbReference>
<dbReference type="InterPro" id="IPR004358">
    <property type="entry name" value="Sig_transdc_His_kin-like_C"/>
</dbReference>
<dbReference type="InterPro" id="IPR036890">
    <property type="entry name" value="HATPase_C_sf"/>
</dbReference>
<comment type="subcellular location">
    <subcellularLocation>
        <location evidence="2">Cell inner membrane</location>
        <topology evidence="2">Multi-pass membrane protein</topology>
    </subcellularLocation>
</comment>
<dbReference type="PROSITE" id="PS50894">
    <property type="entry name" value="HPT"/>
    <property type="match status" value="1"/>
</dbReference>
<feature type="coiled-coil region" evidence="15">
    <location>
        <begin position="236"/>
        <end position="281"/>
    </location>
</feature>
<dbReference type="Pfam" id="PF09984">
    <property type="entry name" value="sCache_4"/>
    <property type="match status" value="1"/>
</dbReference>
<feature type="transmembrane region" description="Helical" evidence="16">
    <location>
        <begin position="179"/>
        <end position="202"/>
    </location>
</feature>
<dbReference type="SUPFAM" id="SSF52172">
    <property type="entry name" value="CheY-like"/>
    <property type="match status" value="2"/>
</dbReference>
<keyword evidence="4" id="KW-1003">Cell membrane</keyword>
<feature type="modified residue" description="Phosphohistidine" evidence="13">
    <location>
        <position position="859"/>
    </location>
</feature>
<dbReference type="InterPro" id="IPR019247">
    <property type="entry name" value="Histidine_kinase_BarA_N"/>
</dbReference>
<keyword evidence="9" id="KW-0067">ATP-binding</keyword>
<dbReference type="PROSITE" id="PS50110">
    <property type="entry name" value="RESPONSE_REGULATORY"/>
    <property type="match status" value="1"/>
</dbReference>
<comment type="caution">
    <text evidence="20">The sequence shown here is derived from an EMBL/GenBank/DDBJ whole genome shotgun (WGS) entry which is preliminary data.</text>
</comment>
<proteinExistence type="predicted"/>
<keyword evidence="6 14" id="KW-0597">Phosphoprotein</keyword>
<evidence type="ECO:0000313" key="20">
    <source>
        <dbReference type="EMBL" id="MCZ2721677.1"/>
    </source>
</evidence>
<dbReference type="SMART" id="SM00448">
    <property type="entry name" value="REC"/>
    <property type="match status" value="1"/>
</dbReference>
<dbReference type="SMART" id="SM00387">
    <property type="entry name" value="HATPase_c"/>
    <property type="match status" value="1"/>
</dbReference>
<evidence type="ECO:0000256" key="10">
    <source>
        <dbReference type="ARBA" id="ARBA00022989"/>
    </source>
</evidence>
<dbReference type="CDD" id="cd16922">
    <property type="entry name" value="HATPase_EvgS-ArcB-TorS-like"/>
    <property type="match status" value="1"/>
</dbReference>
<protein>
    <recommendedName>
        <fullName evidence="3">histidine kinase</fullName>
        <ecNumber evidence="3">2.7.13.3</ecNumber>
    </recommendedName>
</protein>
<name>A0ABT4JTE8_9GAMM</name>
<dbReference type="EC" id="2.7.13.3" evidence="3"/>
<sequence>MNVLQIKSLSHKARAFFTAFIPVTFASLIFAIIYIEQRFTDIDNLLLTQLQQISASFATTSDYAIVFSDKDVLSRLMKTVLENPLASSIQVYDTKKRIIAELGSKPPSEAAILFPLMVKIVENNDYLTIIEPIYSESIELFSTNENTPDFITPKDQSQISGWVRIKFTKSQNNLKKQQLNSIIFISLLFFNFCYALVLLKLIKRFLSPFYKLEQTIKQLSLGNFPQIESINFPPSFDLLKQDLSSITERLENYREEIQQSIEQATEDIRKNMDSIEEKSAQLHIANKEVTESNRLKSQFLANISHEVRTPLNAILGYTKILQKDVLDNQQRTYVNTIEQSTNNLLAIIGDILDFSKIEAGKLNLEQTDINIRDLVDDVFQILSANLLTRNKQIALIPDINDNVPEWMIGDPIRIRQILTNLIGNAIKFTENGYVQAKITLSSSEQNKLTLVCQIIDTGIGISEKTLRSLFKPFSQGDTSTTRQFGGTGLGLVITRKLVEQMSGKIDVKSELGNGSNFRFSINLRPSQKEIELLDSLNKTIILFEPISIYRSYIENSLKKIDTECIYCSSVEHVLSHLKSSLTQKQIDAVLLSTDQEANELSDTYELAYFIKNTYDIPCILMTQPPSKIPQFPELQNLASDILLKPISHKRLHQALNQLSCSGIPNDTPLSPLEQFKILAVDDNSTNLQLVEHWLKPNGLEVSLAYSGQQALEMSANNQFDLILMDIQMPGLDGMETTRQLRLRDAYKETPIIALTAHALHSEKHQIMEAGMNAYLTKPVSESILLDTIYKWCTGTPEEELPNNFQQVFDLGLSLSIVNNKVEIAREMLTMLIDSLESEKKLIKHHFQEQELEKLIHVVHRIHGASKYCGTPELTKHANFLETHLKELGLEEVDEVLNDFTHAIENLLEARSYIKWPQQ</sequence>
<keyword evidence="15" id="KW-0175">Coiled coil</keyword>
<dbReference type="Gene3D" id="1.20.120.160">
    <property type="entry name" value="HPT domain"/>
    <property type="match status" value="1"/>
</dbReference>
<dbReference type="Gene3D" id="3.30.565.10">
    <property type="entry name" value="Histidine kinase-like ATPase, C-terminal domain"/>
    <property type="match status" value="1"/>
</dbReference>
<evidence type="ECO:0000256" key="2">
    <source>
        <dbReference type="ARBA" id="ARBA00004429"/>
    </source>
</evidence>
<evidence type="ECO:0000256" key="5">
    <source>
        <dbReference type="ARBA" id="ARBA00022519"/>
    </source>
</evidence>
<dbReference type="InterPro" id="IPR008207">
    <property type="entry name" value="Sig_transdc_His_kin_Hpt_dom"/>
</dbReference>
<evidence type="ECO:0000256" key="15">
    <source>
        <dbReference type="SAM" id="Coils"/>
    </source>
</evidence>
<dbReference type="Gene3D" id="3.40.50.2300">
    <property type="match status" value="2"/>
</dbReference>
<dbReference type="SUPFAM" id="SSF47226">
    <property type="entry name" value="Histidine-containing phosphotransfer domain, HPT domain"/>
    <property type="match status" value="1"/>
</dbReference>
<keyword evidence="21" id="KW-1185">Reference proteome</keyword>
<dbReference type="Gene3D" id="1.10.287.130">
    <property type="match status" value="1"/>
</dbReference>
<evidence type="ECO:0000256" key="6">
    <source>
        <dbReference type="ARBA" id="ARBA00022553"/>
    </source>
</evidence>
<evidence type="ECO:0000256" key="9">
    <source>
        <dbReference type="ARBA" id="ARBA00022840"/>
    </source>
</evidence>
<evidence type="ECO:0000256" key="1">
    <source>
        <dbReference type="ARBA" id="ARBA00000085"/>
    </source>
</evidence>
<dbReference type="CDD" id="cd00082">
    <property type="entry name" value="HisKA"/>
    <property type="match status" value="1"/>
</dbReference>
<keyword evidence="7 16" id="KW-0812">Transmembrane</keyword>
<dbReference type="PRINTS" id="PR00344">
    <property type="entry name" value="BCTRLSENSOR"/>
</dbReference>
<dbReference type="InterPro" id="IPR003661">
    <property type="entry name" value="HisK_dim/P_dom"/>
</dbReference>
<evidence type="ECO:0000256" key="11">
    <source>
        <dbReference type="ARBA" id="ARBA00023012"/>
    </source>
</evidence>
<keyword evidence="8" id="KW-0547">Nucleotide-binding</keyword>
<dbReference type="Pfam" id="PF01627">
    <property type="entry name" value="Hpt"/>
    <property type="match status" value="1"/>
</dbReference>
<keyword evidence="12 16" id="KW-0472">Membrane</keyword>
<dbReference type="PROSITE" id="PS50109">
    <property type="entry name" value="HIS_KIN"/>
    <property type="match status" value="1"/>
</dbReference>
<dbReference type="SMART" id="SM00388">
    <property type="entry name" value="HisKA"/>
    <property type="match status" value="1"/>
</dbReference>
<evidence type="ECO:0000256" key="8">
    <source>
        <dbReference type="ARBA" id="ARBA00022741"/>
    </source>
</evidence>
<comment type="catalytic activity">
    <reaction evidence="1">
        <text>ATP + protein L-histidine = ADP + protein N-phospho-L-histidine.</text>
        <dbReference type="EC" id="2.7.13.3"/>
    </reaction>
</comment>
<evidence type="ECO:0000256" key="7">
    <source>
        <dbReference type="ARBA" id="ARBA00022692"/>
    </source>
</evidence>
<dbReference type="InterPro" id="IPR005467">
    <property type="entry name" value="His_kinase_dom"/>
</dbReference>